<evidence type="ECO:0000313" key="3">
    <source>
        <dbReference type="Proteomes" id="UP000190965"/>
    </source>
</evidence>
<dbReference type="EMBL" id="MSDF01000055">
    <property type="protein sequence ID" value="OPA84998.1"/>
    <property type="molecule type" value="Genomic_DNA"/>
</dbReference>
<dbReference type="OrthoDB" id="7024471at2"/>
<dbReference type="Proteomes" id="UP000190965">
    <property type="component" value="Unassembled WGS sequence"/>
</dbReference>
<proteinExistence type="predicted"/>
<accession>A0A1T2XYU1</accession>
<reference evidence="2 3" key="1">
    <citation type="submission" date="2016-12" db="EMBL/GenBank/DDBJ databases">
        <title>Draft genome sequences of seven strains of Pseudomonas fluorescens that produce 4-formylaminooxyvinylglycine.</title>
        <authorList>
            <person name="Okrent R.A."/>
            <person name="Manning V.A."/>
            <person name="Trippe K.M."/>
        </authorList>
    </citation>
    <scope>NUCLEOTIDE SEQUENCE [LARGE SCALE GENOMIC DNA]</scope>
    <source>
        <strain evidence="2 3">P5A</strain>
    </source>
</reference>
<name>A0A1T2XYU1_PSEFL</name>
<gene>
    <name evidence="2" type="ORF">BFW87_28105</name>
</gene>
<keyword evidence="1" id="KW-0732">Signal</keyword>
<comment type="caution">
    <text evidence="2">The sequence shown here is derived from an EMBL/GenBank/DDBJ whole genome shotgun (WGS) entry which is preliminary data.</text>
</comment>
<evidence type="ECO:0008006" key="4">
    <source>
        <dbReference type="Google" id="ProtNLM"/>
    </source>
</evidence>
<evidence type="ECO:0000256" key="1">
    <source>
        <dbReference type="SAM" id="SignalP"/>
    </source>
</evidence>
<feature type="chain" id="PRO_5012843197" description="Fap" evidence="1">
    <location>
        <begin position="29"/>
        <end position="153"/>
    </location>
</feature>
<dbReference type="AlphaFoldDB" id="A0A1T2XYU1"/>
<protein>
    <recommendedName>
        <fullName evidence="4">Fap</fullName>
    </recommendedName>
</protein>
<organism evidence="2 3">
    <name type="scientific">Pseudomonas fluorescens</name>
    <dbReference type="NCBI Taxonomy" id="294"/>
    <lineage>
        <taxon>Bacteria</taxon>
        <taxon>Pseudomonadati</taxon>
        <taxon>Pseudomonadota</taxon>
        <taxon>Gammaproteobacteria</taxon>
        <taxon>Pseudomonadales</taxon>
        <taxon>Pseudomonadaceae</taxon>
        <taxon>Pseudomonas</taxon>
    </lineage>
</organism>
<evidence type="ECO:0000313" key="2">
    <source>
        <dbReference type="EMBL" id="OPA84998.1"/>
    </source>
</evidence>
<dbReference type="RefSeq" id="WP_078742987.1">
    <property type="nucleotide sequence ID" value="NZ_MSDF01000055.1"/>
</dbReference>
<sequence length="153" mass="14835">MDTHNPGSLSLLLISCALTASVSIPVLAAGDGVIVIERQVQPYVIGRSRGTDPYPTTVNANPSAQVLRAANNELSDNDIAGISTGASITRSIMPNGDITGLNTIGNGNGLGAGAAAGLGGGGAGGISGTVNGAVSRGLAPLNNLGGMIGGAMK</sequence>
<feature type="signal peptide" evidence="1">
    <location>
        <begin position="1"/>
        <end position="28"/>
    </location>
</feature>